<dbReference type="AlphaFoldDB" id="A0A150KXA7"/>
<dbReference type="EMBL" id="LQYS01000135">
    <property type="protein sequence ID" value="KYD04346.1"/>
    <property type="molecule type" value="Genomic_DNA"/>
</dbReference>
<sequence>MHRNPRNVLIKTGGHANTVSATNAGVNPVPKNGIAITRIAKLGNHSQRIDNVHRGCLDF</sequence>
<protein>
    <submittedName>
        <fullName evidence="1">Uncharacterized protein</fullName>
    </submittedName>
</protein>
<organism evidence="1 2">
    <name type="scientific">Saccharococcus caldoxylosilyticus</name>
    <dbReference type="NCBI Taxonomy" id="81408"/>
    <lineage>
        <taxon>Bacteria</taxon>
        <taxon>Bacillati</taxon>
        <taxon>Bacillota</taxon>
        <taxon>Bacilli</taxon>
        <taxon>Bacillales</taxon>
        <taxon>Anoxybacillaceae</taxon>
        <taxon>Saccharococcus</taxon>
    </lineage>
</organism>
<name>A0A150KXA7_9BACL</name>
<evidence type="ECO:0000313" key="1">
    <source>
        <dbReference type="EMBL" id="KYD04346.1"/>
    </source>
</evidence>
<evidence type="ECO:0000313" key="2">
    <source>
        <dbReference type="Proteomes" id="UP000075455"/>
    </source>
</evidence>
<comment type="caution">
    <text evidence="1">The sequence shown here is derived from an EMBL/GenBank/DDBJ whole genome shotgun (WGS) entry which is preliminary data.</text>
</comment>
<dbReference type="Proteomes" id="UP000075455">
    <property type="component" value="Unassembled WGS sequence"/>
</dbReference>
<gene>
    <name evidence="1" type="ORF">B4119_1473</name>
</gene>
<proteinExistence type="predicted"/>
<reference evidence="1 2" key="1">
    <citation type="submission" date="2016-01" db="EMBL/GenBank/DDBJ databases">
        <title>Draft Genome Sequences of Seven Thermophilic Sporeformers Isolated from Foods.</title>
        <authorList>
            <person name="Berendsen E.M."/>
            <person name="Wells-Bennik M.H."/>
            <person name="Krawcyk A.O."/>
            <person name="De Jong A."/>
            <person name="Holsappel S."/>
            <person name="Eijlander R.T."/>
            <person name="Kuipers O.P."/>
        </authorList>
    </citation>
    <scope>NUCLEOTIDE SEQUENCE [LARGE SCALE GENOMIC DNA]</scope>
    <source>
        <strain evidence="1 2">B4119</strain>
    </source>
</reference>
<accession>A0A150KXA7</accession>